<dbReference type="PANTHER" id="PTHR42916">
    <property type="entry name" value="2-SUCCINYL-5-ENOLPYRUVYL-6-HYDROXY-3-CYCLOHEXENE-1-CARBOXYLATE SYNTHASE"/>
    <property type="match status" value="1"/>
</dbReference>
<evidence type="ECO:0000256" key="1">
    <source>
        <dbReference type="ARBA" id="ARBA00022428"/>
    </source>
</evidence>
<name>A0ABR5MHW1_9BACI</name>
<dbReference type="InterPro" id="IPR000073">
    <property type="entry name" value="AB_hydrolase_1"/>
</dbReference>
<dbReference type="RefSeq" id="WP_047184594.1">
    <property type="nucleotide sequence ID" value="NZ_JAHHXM010000029.1"/>
</dbReference>
<dbReference type="EC" id="4.2.99.20" evidence="3"/>
<comment type="caution">
    <text evidence="5">The sequence shown here is derived from an EMBL/GenBank/DDBJ whole genome shotgun (WGS) entry which is preliminary data.</text>
</comment>
<reference evidence="5 6" key="1">
    <citation type="submission" date="2015-07" db="EMBL/GenBank/DDBJ databases">
        <title>High-quality draft genome sequence of Oceanobacillus caeni HM6, a bacillus isolated from a human feces.</title>
        <authorList>
            <person name="Kumar J."/>
            <person name="Verma M.K."/>
            <person name="Pandey R."/>
            <person name="Bhambi M."/>
            <person name="Chauhan N."/>
        </authorList>
    </citation>
    <scope>NUCLEOTIDE SEQUENCE [LARGE SCALE GENOMIC DNA]</scope>
    <source>
        <strain evidence="5 6">HM6</strain>
    </source>
</reference>
<dbReference type="InterPro" id="IPR022485">
    <property type="entry name" value="SHCHC_synthase_MenH"/>
</dbReference>
<protein>
    <recommendedName>
        <fullName evidence="3">Putative 2-succinyl-6-hydroxy-2,4-cyclohexadiene-1-carboxylate synthase</fullName>
        <shortName evidence="3">SHCHC synthase</shortName>
        <ecNumber evidence="3">4.2.99.20</ecNumber>
    </recommendedName>
</protein>
<evidence type="ECO:0000256" key="3">
    <source>
        <dbReference type="HAMAP-Rule" id="MF_01660"/>
    </source>
</evidence>
<comment type="similarity">
    <text evidence="3">Belongs to the AB hydrolase superfamily. MenH family.</text>
</comment>
<dbReference type="Proteomes" id="UP000037854">
    <property type="component" value="Unassembled WGS sequence"/>
</dbReference>
<keyword evidence="2 3" id="KW-0456">Lyase</keyword>
<dbReference type="PRINTS" id="PR00111">
    <property type="entry name" value="ABHYDROLASE"/>
</dbReference>
<dbReference type="NCBIfam" id="TIGR03695">
    <property type="entry name" value="menH_SHCHC"/>
    <property type="match status" value="1"/>
</dbReference>
<evidence type="ECO:0000256" key="2">
    <source>
        <dbReference type="ARBA" id="ARBA00023239"/>
    </source>
</evidence>
<comment type="catalytic activity">
    <reaction evidence="3">
        <text>5-enolpyruvoyl-6-hydroxy-2-succinyl-cyclohex-3-ene-1-carboxylate = (1R,6R)-6-hydroxy-2-succinyl-cyclohexa-2,4-diene-1-carboxylate + pyruvate</text>
        <dbReference type="Rhea" id="RHEA:25597"/>
        <dbReference type="ChEBI" id="CHEBI:15361"/>
        <dbReference type="ChEBI" id="CHEBI:58689"/>
        <dbReference type="ChEBI" id="CHEBI:58818"/>
        <dbReference type="EC" id="4.2.99.20"/>
    </reaction>
</comment>
<evidence type="ECO:0000259" key="4">
    <source>
        <dbReference type="Pfam" id="PF00561"/>
    </source>
</evidence>
<comment type="pathway">
    <text evidence="3">Quinol/quinone metabolism; 1,4-dihydroxy-2-naphthoate biosynthesis; 1,4-dihydroxy-2-naphthoate from chorismate: step 3/7.</text>
</comment>
<comment type="subunit">
    <text evidence="3">Monomer.</text>
</comment>
<comment type="pathway">
    <text evidence="3">Quinol/quinone metabolism; menaquinone biosynthesis.</text>
</comment>
<dbReference type="SUPFAM" id="SSF53474">
    <property type="entry name" value="alpha/beta-Hydrolases"/>
    <property type="match status" value="1"/>
</dbReference>
<feature type="domain" description="AB hydrolase-1" evidence="4">
    <location>
        <begin position="20"/>
        <end position="251"/>
    </location>
</feature>
<organism evidence="5 6">
    <name type="scientific">Oceanobacillus caeni</name>
    <dbReference type="NCBI Taxonomy" id="405946"/>
    <lineage>
        <taxon>Bacteria</taxon>
        <taxon>Bacillati</taxon>
        <taxon>Bacillota</taxon>
        <taxon>Bacilli</taxon>
        <taxon>Bacillales</taxon>
        <taxon>Bacillaceae</taxon>
        <taxon>Oceanobacillus</taxon>
    </lineage>
</organism>
<keyword evidence="6" id="KW-1185">Reference proteome</keyword>
<comment type="function">
    <text evidence="3">Catalyzes a proton abstraction reaction that results in 2,5-elimination of pyruvate from 2-succinyl-5-enolpyruvyl-6-hydroxy-3-cyclohexene-1-carboxylate (SEPHCHC) and the formation of 2-succinyl-6-hydroxy-2,4-cyclohexadiene-1-carboxylate (SHCHC).</text>
</comment>
<evidence type="ECO:0000313" key="5">
    <source>
        <dbReference type="EMBL" id="KPH73801.1"/>
    </source>
</evidence>
<gene>
    <name evidence="3" type="primary">menH</name>
    <name evidence="5" type="ORF">AFL42_11700</name>
</gene>
<sequence>MYISLEDGHYWYEIHGQGIPVVLLHGFTGSTETWNHFCHSVEGLKVITIDLPGHGKTKLKNPRLMEDCCKDLDTIFETLELDSFHLLGYSMGGRTALSYACLYPRRLQSLILESASPGLLSNEERTNRMEKDGRLAEKLEKVGIESFVDFWEDIPLFATQKSLPQSVRKAIRKERLNQDAFGLASSLRYMGTGKQPSWWNHLSSIQLPVFLLTGGKDEKFVRINKKMQKLFFSCKLKVCENAGHAVHVENPQIFDKLVTEFVKEVHNSR</sequence>
<keyword evidence="1 3" id="KW-0474">Menaquinone biosynthesis</keyword>
<dbReference type="InterPro" id="IPR029058">
    <property type="entry name" value="AB_hydrolase_fold"/>
</dbReference>
<evidence type="ECO:0000313" key="6">
    <source>
        <dbReference type="Proteomes" id="UP000037854"/>
    </source>
</evidence>
<dbReference type="Pfam" id="PF00561">
    <property type="entry name" value="Abhydrolase_1"/>
    <property type="match status" value="1"/>
</dbReference>
<dbReference type="EMBL" id="LGTK01000041">
    <property type="protein sequence ID" value="KPH73801.1"/>
    <property type="molecule type" value="Genomic_DNA"/>
</dbReference>
<dbReference type="HAMAP" id="MF_01660">
    <property type="entry name" value="MenH"/>
    <property type="match status" value="1"/>
</dbReference>
<proteinExistence type="inferred from homology"/>
<accession>A0ABR5MHW1</accession>
<dbReference type="PANTHER" id="PTHR42916:SF1">
    <property type="entry name" value="PROTEIN PHYLLO, CHLOROPLASTIC"/>
    <property type="match status" value="1"/>
</dbReference>
<dbReference type="Gene3D" id="3.40.50.1820">
    <property type="entry name" value="alpha/beta hydrolase"/>
    <property type="match status" value="1"/>
</dbReference>